<feature type="domain" description="NID" evidence="2">
    <location>
        <begin position="282"/>
        <end position="367"/>
    </location>
</feature>
<protein>
    <submittedName>
        <fullName evidence="3">N-myc-interactor</fullName>
    </submittedName>
</protein>
<feature type="coiled-coil region" evidence="1">
    <location>
        <begin position="108"/>
        <end position="135"/>
    </location>
</feature>
<keyword evidence="1" id="KW-0175">Coiled coil</keyword>
<feature type="domain" description="NID" evidence="2">
    <location>
        <begin position="183"/>
        <end position="270"/>
    </location>
</feature>
<accession>A0A6G1PY11</accession>
<dbReference type="AlphaFoldDB" id="A0A6G1PY11"/>
<evidence type="ECO:0000256" key="1">
    <source>
        <dbReference type="SAM" id="Coils"/>
    </source>
</evidence>
<dbReference type="InterPro" id="IPR009909">
    <property type="entry name" value="Nmi/IFP35_dom"/>
</dbReference>
<keyword evidence="4" id="KW-1185">Reference proteome</keyword>
<reference evidence="4" key="2">
    <citation type="submission" date="2019-02" db="EMBL/GenBank/DDBJ databases">
        <title>Opniocepnalus argus Var Kimnra genome.</title>
        <authorList>
            <person name="Zhou C."/>
            <person name="Xiao S."/>
        </authorList>
    </citation>
    <scope>NUCLEOTIDE SEQUENCE [LARGE SCALE GENOMIC DNA]</scope>
</reference>
<evidence type="ECO:0000259" key="2">
    <source>
        <dbReference type="Pfam" id="PF07292"/>
    </source>
</evidence>
<name>A0A6G1PY11_CHAAH</name>
<dbReference type="Gene3D" id="3.30.70.330">
    <property type="match status" value="1"/>
</dbReference>
<evidence type="ECO:0000313" key="3">
    <source>
        <dbReference type="EMBL" id="KAF3695220.1"/>
    </source>
</evidence>
<dbReference type="InterPro" id="IPR035979">
    <property type="entry name" value="RBD_domain_sf"/>
</dbReference>
<dbReference type="SUPFAM" id="SSF54928">
    <property type="entry name" value="RNA-binding domain, RBD"/>
    <property type="match status" value="1"/>
</dbReference>
<evidence type="ECO:0000313" key="4">
    <source>
        <dbReference type="Proteomes" id="UP000503349"/>
    </source>
</evidence>
<dbReference type="InterPro" id="IPR012677">
    <property type="entry name" value="Nucleotide-bd_a/b_plait_sf"/>
</dbReference>
<proteinExistence type="predicted"/>
<dbReference type="Pfam" id="PF07292">
    <property type="entry name" value="NID"/>
    <property type="match status" value="2"/>
</dbReference>
<sequence length="387" mass="44688">MHLSNQDTQRNQLPQVMADMHNNQLLNDKVERDLEEAKKELDIWKTKVEKADDAKSRLIMEKLEEDEAKEKNKQEMLAWAKKQEECRKEFSQSMSGVKDEILKLCNCKEDFLDKLRRCKAELQNKKEESIKLKQKFKIYAEIPDTDVNFTSQLKEECDDDSKPIKGVFTISQRPTMLLDGGQALITFEEEKVASQILKITKCSVSCENLSLEVKPKRITMDPAMNFEVQLEVSRKQIKVSNIPPSMPEERMKDKLEMSFSKSSRGGGEVKEVEYDKNTGTGYITFLHPGDVENLTLRRKYLVDLDSEVSVQVGPIFEYKLHKFQTFCGTLKRTILLDDIKDIEDEEDLQDHLEIHFQKPSNCGGEIDSIKYISRGKALLALFCEDTL</sequence>
<reference evidence="3 4" key="1">
    <citation type="submission" date="2019-02" db="EMBL/GenBank/DDBJ databases">
        <title>Opniocepnalus argus genome.</title>
        <authorList>
            <person name="Zhou C."/>
            <person name="Xiao S."/>
        </authorList>
    </citation>
    <scope>NUCLEOTIDE SEQUENCE [LARGE SCALE GENOMIC DNA]</scope>
    <source>
        <strain evidence="3">OARG1902GOOAL</strain>
        <tissue evidence="3">Muscle</tissue>
    </source>
</reference>
<dbReference type="PANTHER" id="PTHR15225:SF4">
    <property type="entry name" value="N-MYC-INTERACTOR"/>
    <property type="match status" value="1"/>
</dbReference>
<dbReference type="GO" id="GO:0003676">
    <property type="term" value="F:nucleic acid binding"/>
    <property type="evidence" value="ECO:0007669"/>
    <property type="project" value="InterPro"/>
</dbReference>
<dbReference type="GO" id="GO:0005737">
    <property type="term" value="C:cytoplasm"/>
    <property type="evidence" value="ECO:0007669"/>
    <property type="project" value="TreeGrafter"/>
</dbReference>
<dbReference type="PANTHER" id="PTHR15225">
    <property type="entry name" value="INTERFERON-INDUCED PROTEIN 35/NMI N-MYC/STAT INTERACTING PROTEIN"/>
    <property type="match status" value="1"/>
</dbReference>
<organism evidence="3 4">
    <name type="scientific">Channa argus</name>
    <name type="common">Northern snakehead</name>
    <name type="synonym">Ophicephalus argus</name>
    <dbReference type="NCBI Taxonomy" id="215402"/>
    <lineage>
        <taxon>Eukaryota</taxon>
        <taxon>Metazoa</taxon>
        <taxon>Chordata</taxon>
        <taxon>Craniata</taxon>
        <taxon>Vertebrata</taxon>
        <taxon>Euteleostomi</taxon>
        <taxon>Actinopterygii</taxon>
        <taxon>Neopterygii</taxon>
        <taxon>Teleostei</taxon>
        <taxon>Neoteleostei</taxon>
        <taxon>Acanthomorphata</taxon>
        <taxon>Anabantaria</taxon>
        <taxon>Anabantiformes</taxon>
        <taxon>Channoidei</taxon>
        <taxon>Channidae</taxon>
        <taxon>Channa</taxon>
    </lineage>
</organism>
<dbReference type="Proteomes" id="UP000503349">
    <property type="component" value="Chromosome 10"/>
</dbReference>
<gene>
    <name evidence="3" type="ORF">EXN66_Car010896</name>
</gene>
<feature type="coiled-coil region" evidence="1">
    <location>
        <begin position="20"/>
        <end position="54"/>
    </location>
</feature>
<dbReference type="EMBL" id="CM015721">
    <property type="protein sequence ID" value="KAF3695220.1"/>
    <property type="molecule type" value="Genomic_DNA"/>
</dbReference>